<evidence type="ECO:0000259" key="2">
    <source>
        <dbReference type="Pfam" id="PF00905"/>
    </source>
</evidence>
<keyword evidence="1" id="KW-0812">Transmembrane</keyword>
<dbReference type="GO" id="GO:0071972">
    <property type="term" value="F:peptidoglycan L,D-transpeptidase activity"/>
    <property type="evidence" value="ECO:0007669"/>
    <property type="project" value="TreeGrafter"/>
</dbReference>
<proteinExistence type="predicted"/>
<name>A0A3L7K4Y3_9BACI</name>
<dbReference type="GO" id="GO:0005886">
    <property type="term" value="C:plasma membrane"/>
    <property type="evidence" value="ECO:0007669"/>
    <property type="project" value="TreeGrafter"/>
</dbReference>
<accession>A0A3L7K4Y3</accession>
<protein>
    <submittedName>
        <fullName evidence="3">Penicillin-binding protein 2</fullName>
    </submittedName>
</protein>
<dbReference type="Pfam" id="PF00905">
    <property type="entry name" value="Transpeptidase"/>
    <property type="match status" value="1"/>
</dbReference>
<dbReference type="GO" id="GO:0071555">
    <property type="term" value="P:cell wall organization"/>
    <property type="evidence" value="ECO:0007669"/>
    <property type="project" value="TreeGrafter"/>
</dbReference>
<gene>
    <name evidence="3" type="ORF">D9X91_01730</name>
</gene>
<dbReference type="InterPro" id="IPR036138">
    <property type="entry name" value="PBP_dimer_sf"/>
</dbReference>
<dbReference type="Proteomes" id="UP000276770">
    <property type="component" value="Unassembled WGS sequence"/>
</dbReference>
<dbReference type="EMBL" id="RCVZ01000001">
    <property type="protein sequence ID" value="RLQ98133.1"/>
    <property type="molecule type" value="Genomic_DNA"/>
</dbReference>
<dbReference type="InterPro" id="IPR001460">
    <property type="entry name" value="PCN-bd_Tpept"/>
</dbReference>
<evidence type="ECO:0000313" key="3">
    <source>
        <dbReference type="EMBL" id="RLQ98133.1"/>
    </source>
</evidence>
<keyword evidence="1" id="KW-0472">Membrane</keyword>
<organism evidence="3 4">
    <name type="scientific">Falsibacillus albus</name>
    <dbReference type="NCBI Taxonomy" id="2478915"/>
    <lineage>
        <taxon>Bacteria</taxon>
        <taxon>Bacillati</taxon>
        <taxon>Bacillota</taxon>
        <taxon>Bacilli</taxon>
        <taxon>Bacillales</taxon>
        <taxon>Bacillaceae</taxon>
        <taxon>Falsibacillus</taxon>
    </lineage>
</organism>
<feature type="transmembrane region" description="Helical" evidence="1">
    <location>
        <begin position="7"/>
        <end position="25"/>
    </location>
</feature>
<dbReference type="GO" id="GO:0008658">
    <property type="term" value="F:penicillin binding"/>
    <property type="evidence" value="ECO:0007669"/>
    <property type="project" value="InterPro"/>
</dbReference>
<keyword evidence="4" id="KW-1185">Reference proteome</keyword>
<dbReference type="Gene3D" id="3.90.1310.10">
    <property type="entry name" value="Penicillin-binding protein 2a (Domain 2)"/>
    <property type="match status" value="1"/>
</dbReference>
<reference evidence="3 4" key="1">
    <citation type="submission" date="2018-10" db="EMBL/GenBank/DDBJ databases">
        <title>Falsibacillus sp. genome draft.</title>
        <authorList>
            <person name="Shi S."/>
        </authorList>
    </citation>
    <scope>NUCLEOTIDE SEQUENCE [LARGE SCALE GENOMIC DNA]</scope>
    <source>
        <strain evidence="3 4">GY 10110</strain>
    </source>
</reference>
<feature type="domain" description="Penicillin-binding protein transpeptidase" evidence="2">
    <location>
        <begin position="261"/>
        <end position="567"/>
    </location>
</feature>
<sequence>MRTKRYYALGIGIVFGISVLIWRLSSIQLLNTENYSKHHINLIEESVAQRTQELVLNNGRGQFLDSTGKPLSYEDKNVLVLFPFLKNTTWKVDEVARILNISQAELEGSIHSATKPFIYGGKHPIELNSTQVNSINDLKIPGLFAVKKSFASKENLAEDLIGFTSKNKKVYKELYPDRKDIDIPPIGATGLQKTFDEFLLPDGEAKLIYHVDGEGKPLFGNQVKYIEPANPYYPVNIRTTIHSSLQKGMEEVLRKDNVQKGGAVLLDIETGDVLAMASMPDRNPSDPYKNHGSVNYMLTQETPGSVFKTVVAAAAIEKGLVTSEETFPCDLDLYGKPAKRNLGTLNFEESFSQSCNRTFGGLANRVMDNDQGAIESFAEKLGLIGDIGWHGDIYHLSDFHQLAMDNGRIFISESNKKDHNFVAQTGIGQKDVSVTPLGVANMMATIARGGEKKMAKVVSAIEYQNGTNMIDFPSKQAEGEVISPFTAMKLQQLLRKVVTGNKGTGKSFQTLPVQVSGKSGTAQTGNGDSYNKWFAGYFPYDKPKYSLVVVNLGVKENEGGINPIFSDLVQMIYDQSSKGVLEALSNEKKM</sequence>
<dbReference type="RefSeq" id="WP_121678823.1">
    <property type="nucleotide sequence ID" value="NZ_RCVZ01000001.1"/>
</dbReference>
<dbReference type="SUPFAM" id="SSF56519">
    <property type="entry name" value="Penicillin binding protein dimerisation domain"/>
    <property type="match status" value="1"/>
</dbReference>
<evidence type="ECO:0000256" key="1">
    <source>
        <dbReference type="SAM" id="Phobius"/>
    </source>
</evidence>
<dbReference type="PANTHER" id="PTHR30627:SF24">
    <property type="entry name" value="PENICILLIN-BINDING PROTEIN 4B"/>
    <property type="match status" value="1"/>
</dbReference>
<evidence type="ECO:0000313" key="4">
    <source>
        <dbReference type="Proteomes" id="UP000276770"/>
    </source>
</evidence>
<dbReference type="SUPFAM" id="SSF56601">
    <property type="entry name" value="beta-lactamase/transpeptidase-like"/>
    <property type="match status" value="1"/>
</dbReference>
<dbReference type="Gene3D" id="3.40.710.10">
    <property type="entry name" value="DD-peptidase/beta-lactamase superfamily"/>
    <property type="match status" value="1"/>
</dbReference>
<comment type="caution">
    <text evidence="3">The sequence shown here is derived from an EMBL/GenBank/DDBJ whole genome shotgun (WGS) entry which is preliminary data.</text>
</comment>
<dbReference type="AlphaFoldDB" id="A0A3L7K4Y3"/>
<dbReference type="InterPro" id="IPR012338">
    <property type="entry name" value="Beta-lactam/transpept-like"/>
</dbReference>
<dbReference type="InterPro" id="IPR050515">
    <property type="entry name" value="Beta-lactam/transpept"/>
</dbReference>
<dbReference type="OrthoDB" id="2985542at2"/>
<dbReference type="PANTHER" id="PTHR30627">
    <property type="entry name" value="PEPTIDOGLYCAN D,D-TRANSPEPTIDASE"/>
    <property type="match status" value="1"/>
</dbReference>
<keyword evidence="1" id="KW-1133">Transmembrane helix</keyword>